<accession>A0ABR1SWF4</accession>
<keyword evidence="7" id="KW-1185">Reference proteome</keyword>
<evidence type="ECO:0000256" key="3">
    <source>
        <dbReference type="ARBA" id="ARBA00023015"/>
    </source>
</evidence>
<evidence type="ECO:0000256" key="2">
    <source>
        <dbReference type="ARBA" id="ARBA00022833"/>
    </source>
</evidence>
<evidence type="ECO:0000313" key="7">
    <source>
        <dbReference type="Proteomes" id="UP001444661"/>
    </source>
</evidence>
<gene>
    <name evidence="6" type="ORF">PG993_007061</name>
</gene>
<reference evidence="6 7" key="1">
    <citation type="submission" date="2023-01" db="EMBL/GenBank/DDBJ databases">
        <title>Analysis of 21 Apiospora genomes using comparative genomics revels a genus with tremendous synthesis potential of carbohydrate active enzymes and secondary metabolites.</title>
        <authorList>
            <person name="Sorensen T."/>
        </authorList>
    </citation>
    <scope>NUCLEOTIDE SEQUENCE [LARGE SCALE GENOMIC DNA]</scope>
    <source>
        <strain evidence="6 7">CBS 33761</strain>
    </source>
</reference>
<keyword evidence="2" id="KW-0862">Zinc</keyword>
<dbReference type="PANTHER" id="PTHR47660:SF3">
    <property type="entry name" value="FINGER DOMAIN PROTEIN, PUTATIVE (AFU_ORTHOLOGUE AFUA_4G03310)-RELATED"/>
    <property type="match status" value="1"/>
</dbReference>
<keyword evidence="5" id="KW-0539">Nucleus</keyword>
<dbReference type="PANTHER" id="PTHR47660">
    <property type="entry name" value="TRANSCRIPTION FACTOR WITH C2H2 AND ZN(2)-CYS(6) DNA BINDING DOMAIN (EUROFUNG)-RELATED-RELATED"/>
    <property type="match status" value="1"/>
</dbReference>
<keyword evidence="1" id="KW-0479">Metal-binding</keyword>
<dbReference type="EMBL" id="JAQQWK010000006">
    <property type="protein sequence ID" value="KAK8038650.1"/>
    <property type="molecule type" value="Genomic_DNA"/>
</dbReference>
<evidence type="ECO:0008006" key="8">
    <source>
        <dbReference type="Google" id="ProtNLM"/>
    </source>
</evidence>
<evidence type="ECO:0000256" key="4">
    <source>
        <dbReference type="ARBA" id="ARBA00023163"/>
    </source>
</evidence>
<evidence type="ECO:0000256" key="5">
    <source>
        <dbReference type="ARBA" id="ARBA00023242"/>
    </source>
</evidence>
<keyword evidence="3" id="KW-0805">Transcription regulation</keyword>
<sequence length="245" mass="27184">MVASGSEGRDMEPLHNCISLMQMLNTGLQGSRKLFWRNVRQECERLYQAPAELSAPGIITALQALSIYIIVRLDDNETEGNDIDGLLIMTVIALSMELNRAEFGQDSALSTLTPESTWRHWIFVESGHRLCVLYQIVNMVVVFEPASMCDLQADGLILSPLPARKQLWEAGSATRWMKEIERDLRAQTDYGMAVNGDLVKVSEGPREGIGQYGRAGARQKADWEEWFAGMDSFGGLVMLAASLVG</sequence>
<protein>
    <recommendedName>
        <fullName evidence="8">Transcription factor domain-containing protein</fullName>
    </recommendedName>
</protein>
<name>A0ABR1SWF4_9PEZI</name>
<dbReference type="Proteomes" id="UP001444661">
    <property type="component" value="Unassembled WGS sequence"/>
</dbReference>
<evidence type="ECO:0000313" key="6">
    <source>
        <dbReference type="EMBL" id="KAK8038650.1"/>
    </source>
</evidence>
<evidence type="ECO:0000256" key="1">
    <source>
        <dbReference type="ARBA" id="ARBA00022723"/>
    </source>
</evidence>
<comment type="caution">
    <text evidence="6">The sequence shown here is derived from an EMBL/GenBank/DDBJ whole genome shotgun (WGS) entry which is preliminary data.</text>
</comment>
<organism evidence="6 7">
    <name type="scientific">Apiospora rasikravindrae</name>
    <dbReference type="NCBI Taxonomy" id="990691"/>
    <lineage>
        <taxon>Eukaryota</taxon>
        <taxon>Fungi</taxon>
        <taxon>Dikarya</taxon>
        <taxon>Ascomycota</taxon>
        <taxon>Pezizomycotina</taxon>
        <taxon>Sordariomycetes</taxon>
        <taxon>Xylariomycetidae</taxon>
        <taxon>Amphisphaeriales</taxon>
        <taxon>Apiosporaceae</taxon>
        <taxon>Apiospora</taxon>
    </lineage>
</organism>
<keyword evidence="4" id="KW-0804">Transcription</keyword>
<proteinExistence type="predicted"/>